<gene>
    <name evidence="1" type="primary">LCAT1</name>
    <name evidence="1" type="ORF">SPIL2461_LOCUS19295</name>
</gene>
<dbReference type="InterPro" id="IPR003386">
    <property type="entry name" value="LACT/PDAT_acylTrfase"/>
</dbReference>
<evidence type="ECO:0000313" key="2">
    <source>
        <dbReference type="Proteomes" id="UP000649617"/>
    </source>
</evidence>
<dbReference type="OrthoDB" id="190846at2759"/>
<dbReference type="GO" id="GO:0006629">
    <property type="term" value="P:lipid metabolic process"/>
    <property type="evidence" value="ECO:0007669"/>
    <property type="project" value="InterPro"/>
</dbReference>
<organism evidence="1 2">
    <name type="scientific">Symbiodinium pilosum</name>
    <name type="common">Dinoflagellate</name>
    <dbReference type="NCBI Taxonomy" id="2952"/>
    <lineage>
        <taxon>Eukaryota</taxon>
        <taxon>Sar</taxon>
        <taxon>Alveolata</taxon>
        <taxon>Dinophyceae</taxon>
        <taxon>Suessiales</taxon>
        <taxon>Symbiodiniaceae</taxon>
        <taxon>Symbiodinium</taxon>
    </lineage>
</organism>
<comment type="caution">
    <text evidence="1">The sequence shown here is derived from an EMBL/GenBank/DDBJ whole genome shotgun (WGS) entry which is preliminary data.</text>
</comment>
<dbReference type="GO" id="GO:0008374">
    <property type="term" value="F:O-acyltransferase activity"/>
    <property type="evidence" value="ECO:0007669"/>
    <property type="project" value="InterPro"/>
</dbReference>
<sequence length="422" mass="46879">MKLLLFCLTCVYAVERHAGRHPLIIVPGLTGSPLEVEENDAAMPHSWCKRTTSGEWMQVWVSPVQALPLEIDCLTARLSLTYDAKTDEYSNLPGVRLRPLGWRNGTASGKSHKDLLFSYQFDKILNRLHEELGYALGENVFVAPYDWRLAGDSHAKPTNGVGGFYEELKKLIEDAVQASGERAVVLSHSLGCPTMLYFFHKYVTEDWRADHIHGWVALSGPWMGGIVQVSAYLGGWNLGLPSWLVPHDYVKRVQVNASSGVMIAPHPKAYGDKTLVVTPSRNYTASDVPEMLRQIGPQAGGNQTASLFPKLQGPWVELQHPPKNVPMQNWYSTGIKTAEVFEFDSDIVEGFNKAADRTVFGEGDGLVNLLSLQQVENVWPQSSSVTTRTFPNCSHFGILSDARVLTALVDYLKPIRDAEVFI</sequence>
<accession>A0A812WJZ1</accession>
<protein>
    <submittedName>
        <fullName evidence="1">LCAT1 protein</fullName>
    </submittedName>
</protein>
<dbReference type="Gene3D" id="3.40.50.1820">
    <property type="entry name" value="alpha/beta hydrolase"/>
    <property type="match status" value="1"/>
</dbReference>
<dbReference type="PANTHER" id="PTHR11440">
    <property type="entry name" value="LECITHIN-CHOLESTEROL ACYLTRANSFERASE-RELATED"/>
    <property type="match status" value="1"/>
</dbReference>
<reference evidence="1" key="1">
    <citation type="submission" date="2021-02" db="EMBL/GenBank/DDBJ databases">
        <authorList>
            <person name="Dougan E. K."/>
            <person name="Rhodes N."/>
            <person name="Thang M."/>
            <person name="Chan C."/>
        </authorList>
    </citation>
    <scope>NUCLEOTIDE SEQUENCE</scope>
</reference>
<keyword evidence="2" id="KW-1185">Reference proteome</keyword>
<dbReference type="Proteomes" id="UP000649617">
    <property type="component" value="Unassembled WGS sequence"/>
</dbReference>
<dbReference type="EMBL" id="CAJNIZ010044444">
    <property type="protein sequence ID" value="CAE7689292.1"/>
    <property type="molecule type" value="Genomic_DNA"/>
</dbReference>
<name>A0A812WJZ1_SYMPI</name>
<proteinExistence type="predicted"/>
<evidence type="ECO:0000313" key="1">
    <source>
        <dbReference type="EMBL" id="CAE7689292.1"/>
    </source>
</evidence>
<dbReference type="Pfam" id="PF02450">
    <property type="entry name" value="LCAT"/>
    <property type="match status" value="1"/>
</dbReference>
<dbReference type="InterPro" id="IPR029058">
    <property type="entry name" value="AB_hydrolase_fold"/>
</dbReference>
<dbReference type="SUPFAM" id="SSF53474">
    <property type="entry name" value="alpha/beta-Hydrolases"/>
    <property type="match status" value="1"/>
</dbReference>
<dbReference type="AlphaFoldDB" id="A0A812WJZ1"/>